<dbReference type="EMBL" id="JAFICZ010000001">
    <property type="protein sequence ID" value="MBP1290678.1"/>
    <property type="molecule type" value="Genomic_DNA"/>
</dbReference>
<sequence>MVHDRSRGRCRWRGAADEKPPSTNWLRNILQELRPQVLEGRIDLAANLPLRVIGDADPARFGNPLQARCDVDAIAKDIVVIKNDVADVDSDSEFEPLLRWYGSILIGHSTLNFYGAAHRIDGAGEFNEYSVAARFDDAAAMRSQRRIEQHPPDRLQPGQGAFLVDSHQPAVAGDIRRQNRCQTPIHGSQGLPPDDGLAFVADQSMADGLRARANVCEVCRRRESWPCRRRF</sequence>
<accession>A0A8I2C1G3</accession>
<dbReference type="AlphaFoldDB" id="A0A8I2C1G3"/>
<gene>
    <name evidence="1" type="ORF">JOH49_000431</name>
</gene>
<evidence type="ECO:0000313" key="1">
    <source>
        <dbReference type="EMBL" id="MBP1290678.1"/>
    </source>
</evidence>
<organism evidence="1 2">
    <name type="scientific">Bradyrhizobium elkanii</name>
    <dbReference type="NCBI Taxonomy" id="29448"/>
    <lineage>
        <taxon>Bacteria</taxon>
        <taxon>Pseudomonadati</taxon>
        <taxon>Pseudomonadota</taxon>
        <taxon>Alphaproteobacteria</taxon>
        <taxon>Hyphomicrobiales</taxon>
        <taxon>Nitrobacteraceae</taxon>
        <taxon>Bradyrhizobium</taxon>
    </lineage>
</organism>
<comment type="caution">
    <text evidence="1">The sequence shown here is derived from an EMBL/GenBank/DDBJ whole genome shotgun (WGS) entry which is preliminary data.</text>
</comment>
<name>A0A8I2C1G3_BRAEL</name>
<dbReference type="Proteomes" id="UP000673383">
    <property type="component" value="Unassembled WGS sequence"/>
</dbReference>
<reference evidence="1" key="1">
    <citation type="submission" date="2021-02" db="EMBL/GenBank/DDBJ databases">
        <title>Genomic Encyclopedia of Type Strains, Phase IV (KMG-V): Genome sequencing to study the core and pangenomes of soil and plant-associated prokaryotes.</title>
        <authorList>
            <person name="Whitman W."/>
        </authorList>
    </citation>
    <scope>NUCLEOTIDE SEQUENCE</scope>
    <source>
        <strain evidence="1">USDA 406</strain>
    </source>
</reference>
<evidence type="ECO:0000313" key="2">
    <source>
        <dbReference type="Proteomes" id="UP000673383"/>
    </source>
</evidence>
<proteinExistence type="predicted"/>
<protein>
    <submittedName>
        <fullName evidence="1">Uncharacterized protein</fullName>
    </submittedName>
</protein>